<accession>A0A124GZU8</accession>
<proteinExistence type="predicted"/>
<protein>
    <recommendedName>
        <fullName evidence="1">Amine oxidase domain-containing protein</fullName>
    </recommendedName>
</protein>
<dbReference type="EMBL" id="LMWJ01000015">
    <property type="protein sequence ID" value="KUM73426.1"/>
    <property type="molecule type" value="Genomic_DNA"/>
</dbReference>
<dbReference type="AlphaFoldDB" id="A0A124GZU8"/>
<sequence length="443" mass="50736">MAGLGAAWALDRHPEKFTVHVFEAKGRLGGNGCTVDLPMEDGSHLPVDMAVTSFIPAVYHNFAALLRWCGIEAVPTRFSYAVEYQGSEYAHDTDSTLKRRYRRDLDAFLRMLRVLRAWNTLSKRPSRAATAANPFQYVSVRRVLDWWGISTGFRYAILKPISVNFVLATDIFEMPAALFCRYFDFFDIEASTPMMTWQGGTREIYRKMTAGFQDRVHLDRPVTAVLRDEHGVTIRDAAGCEERFDTVVMACNANQSLLALDRPSAWERALLGRVRYNSELHNHAVVHGDTSVLPADAADEMLATRSNFIRQYGTRPDNYEITYLMHNQQPWIREAGRHCLVTYNPERPVDPDTVVAREWFQHVAYDVRHMNALMPLFPRLQGRRRTWYCGAHTLVNSQELALVSGLSVARQLGAEFPFPDDQEARTWFNFYGRVVQGRAFRRV</sequence>
<dbReference type="Gene3D" id="3.50.50.60">
    <property type="entry name" value="FAD/NAD(P)-binding domain"/>
    <property type="match status" value="1"/>
</dbReference>
<comment type="caution">
    <text evidence="2">The sequence shown here is derived from an EMBL/GenBank/DDBJ whole genome shotgun (WGS) entry which is preliminary data.</text>
</comment>
<keyword evidence="3" id="KW-1185">Reference proteome</keyword>
<gene>
    <name evidence="2" type="ORF">AQI70_21920</name>
</gene>
<organism evidence="2 3">
    <name type="scientific">Streptomyces curacoi</name>
    <dbReference type="NCBI Taxonomy" id="146536"/>
    <lineage>
        <taxon>Bacteria</taxon>
        <taxon>Bacillati</taxon>
        <taxon>Actinomycetota</taxon>
        <taxon>Actinomycetes</taxon>
        <taxon>Kitasatosporales</taxon>
        <taxon>Streptomycetaceae</taxon>
        <taxon>Streptomyces</taxon>
    </lineage>
</organism>
<dbReference type="Gene3D" id="3.30.70.1990">
    <property type="match status" value="1"/>
</dbReference>
<name>A0A124GZU8_9ACTN</name>
<dbReference type="InterPro" id="IPR050464">
    <property type="entry name" value="Zeta_carotene_desat/Oxidored"/>
</dbReference>
<dbReference type="GO" id="GO:0016491">
    <property type="term" value="F:oxidoreductase activity"/>
    <property type="evidence" value="ECO:0007669"/>
    <property type="project" value="InterPro"/>
</dbReference>
<dbReference type="PANTHER" id="PTHR42923:SF20">
    <property type="entry name" value="FLAVIN-CONTAINING AMINE OXIDASEDEHYDROGENASE"/>
    <property type="match status" value="1"/>
</dbReference>
<evidence type="ECO:0000259" key="1">
    <source>
        <dbReference type="Pfam" id="PF01593"/>
    </source>
</evidence>
<reference evidence="2 3" key="1">
    <citation type="submission" date="2015-10" db="EMBL/GenBank/DDBJ databases">
        <title>Draft genome sequence of Streptomyces curacoi DSM 40107, type strain for the species Streptomyces curacoi.</title>
        <authorList>
            <person name="Ruckert C."/>
            <person name="Winkler A."/>
            <person name="Kalinowski J."/>
            <person name="Kampfer P."/>
            <person name="Glaeser S."/>
        </authorList>
    </citation>
    <scope>NUCLEOTIDE SEQUENCE [LARGE SCALE GENOMIC DNA]</scope>
    <source>
        <strain evidence="2 3">DSM 40107</strain>
    </source>
</reference>
<dbReference type="InterPro" id="IPR002937">
    <property type="entry name" value="Amino_oxidase"/>
</dbReference>
<dbReference type="PANTHER" id="PTHR42923">
    <property type="entry name" value="PROTOPORPHYRINOGEN OXIDASE"/>
    <property type="match status" value="1"/>
</dbReference>
<dbReference type="Gene3D" id="1.10.405.20">
    <property type="match status" value="1"/>
</dbReference>
<dbReference type="STRING" id="146536.AQI70_21920"/>
<feature type="domain" description="Amine oxidase" evidence="1">
    <location>
        <begin position="1"/>
        <end position="274"/>
    </location>
</feature>
<evidence type="ECO:0000313" key="3">
    <source>
        <dbReference type="Proteomes" id="UP000054024"/>
    </source>
</evidence>
<dbReference type="InterPro" id="IPR036188">
    <property type="entry name" value="FAD/NAD-bd_sf"/>
</dbReference>
<dbReference type="SUPFAM" id="SSF51905">
    <property type="entry name" value="FAD/NAD(P)-binding domain"/>
    <property type="match status" value="1"/>
</dbReference>
<evidence type="ECO:0000313" key="2">
    <source>
        <dbReference type="EMBL" id="KUM73426.1"/>
    </source>
</evidence>
<dbReference type="Pfam" id="PF01593">
    <property type="entry name" value="Amino_oxidase"/>
    <property type="match status" value="1"/>
</dbReference>
<dbReference type="Proteomes" id="UP000054024">
    <property type="component" value="Unassembled WGS sequence"/>
</dbReference>